<dbReference type="AlphaFoldDB" id="A0A0C2DJ93"/>
<dbReference type="Proteomes" id="UP000054047">
    <property type="component" value="Unassembled WGS sequence"/>
</dbReference>
<protein>
    <submittedName>
        <fullName evidence="1">Uncharacterized protein</fullName>
    </submittedName>
</protein>
<proteinExistence type="predicted"/>
<evidence type="ECO:0000313" key="2">
    <source>
        <dbReference type="Proteomes" id="UP000054047"/>
    </source>
</evidence>
<dbReference type="EMBL" id="KN729215">
    <property type="protein sequence ID" value="KIH62577.1"/>
    <property type="molecule type" value="Genomic_DNA"/>
</dbReference>
<accession>A0A0C2DJ93</accession>
<name>A0A0C2DJ93_9BILA</name>
<keyword evidence="2" id="KW-1185">Reference proteome</keyword>
<reference evidence="1 2" key="1">
    <citation type="submission" date="2013-12" db="EMBL/GenBank/DDBJ databases">
        <title>Draft genome of the parsitic nematode Ancylostoma duodenale.</title>
        <authorList>
            <person name="Mitreva M."/>
        </authorList>
    </citation>
    <scope>NUCLEOTIDE SEQUENCE [LARGE SCALE GENOMIC DNA]</scope>
    <source>
        <strain evidence="1 2">Zhejiang</strain>
    </source>
</reference>
<sequence>MDKLERAITTAPILVAPRLGFPFVTGIVSSGKGIAVVLRQQQENDLKTGYKCPWISAYKQALLKDEASHELIDYFLHDAVLYKTPPQLHQEPQLVLPEDLSLKNQLIAQVHCSNYGVALLGAKKCSNCQNRNVE</sequence>
<organism evidence="1 2">
    <name type="scientific">Ancylostoma duodenale</name>
    <dbReference type="NCBI Taxonomy" id="51022"/>
    <lineage>
        <taxon>Eukaryota</taxon>
        <taxon>Metazoa</taxon>
        <taxon>Ecdysozoa</taxon>
        <taxon>Nematoda</taxon>
        <taxon>Chromadorea</taxon>
        <taxon>Rhabditida</taxon>
        <taxon>Rhabditina</taxon>
        <taxon>Rhabditomorpha</taxon>
        <taxon>Strongyloidea</taxon>
        <taxon>Ancylostomatidae</taxon>
        <taxon>Ancylostomatinae</taxon>
        <taxon>Ancylostoma</taxon>
    </lineage>
</organism>
<gene>
    <name evidence="1" type="ORF">ANCDUO_07137</name>
</gene>
<evidence type="ECO:0000313" key="1">
    <source>
        <dbReference type="EMBL" id="KIH62577.1"/>
    </source>
</evidence>